<keyword evidence="1" id="KW-0472">Membrane</keyword>
<keyword evidence="3" id="KW-1185">Reference proteome</keyword>
<evidence type="ECO:0000313" key="2">
    <source>
        <dbReference type="EMBL" id="SNV64684.1"/>
    </source>
</evidence>
<dbReference type="Pfam" id="PF14007">
    <property type="entry name" value="YtpI"/>
    <property type="match status" value="1"/>
</dbReference>
<accession>A0A239Z2E7</accession>
<dbReference type="RefSeq" id="WP_095087465.1">
    <property type="nucleotide sequence ID" value="NZ_BMDM01000002.1"/>
</dbReference>
<keyword evidence="1" id="KW-1133">Transmembrane helix</keyword>
<sequence length="119" mass="13774">MSHILMSTLVALSVTIMILAFIFAILNLARSFRTKRDVRKAYHKARSRFYFGIFIVAFAIDQALLFPTLVTYIIVLVLLFFGILNIAYGYKASKYFKGNLPIENKAWEDFEKQKHSKSE</sequence>
<keyword evidence="1" id="KW-0812">Transmembrane</keyword>
<dbReference type="AlphaFoldDB" id="A0A239Z2E7"/>
<feature type="transmembrane region" description="Helical" evidence="1">
    <location>
        <begin position="49"/>
        <end position="66"/>
    </location>
</feature>
<evidence type="ECO:0000256" key="1">
    <source>
        <dbReference type="SAM" id="Phobius"/>
    </source>
</evidence>
<reference evidence="2 3" key="1">
    <citation type="submission" date="2017-06" db="EMBL/GenBank/DDBJ databases">
        <authorList>
            <consortium name="Pathogen Informatics"/>
        </authorList>
    </citation>
    <scope>NUCLEOTIDE SEQUENCE [LARGE SCALE GENOMIC DNA]</scope>
    <source>
        <strain evidence="2 3">NCTC13839</strain>
    </source>
</reference>
<proteinExistence type="predicted"/>
<protein>
    <recommendedName>
        <fullName evidence="4">YtpI-like protein</fullName>
    </recommendedName>
</protein>
<feature type="transmembrane region" description="Helical" evidence="1">
    <location>
        <begin position="72"/>
        <end position="90"/>
    </location>
</feature>
<dbReference type="InterPro" id="IPR025618">
    <property type="entry name" value="YtpI"/>
</dbReference>
<evidence type="ECO:0000313" key="3">
    <source>
        <dbReference type="Proteomes" id="UP000242084"/>
    </source>
</evidence>
<name>A0A239Z2E7_9STAP</name>
<gene>
    <name evidence="2" type="ORF">SAMEA4384403_01047</name>
</gene>
<dbReference type="Proteomes" id="UP000242084">
    <property type="component" value="Chromosome 1"/>
</dbReference>
<feature type="transmembrane region" description="Helical" evidence="1">
    <location>
        <begin position="6"/>
        <end position="28"/>
    </location>
</feature>
<dbReference type="EMBL" id="LT906462">
    <property type="protein sequence ID" value="SNV64684.1"/>
    <property type="molecule type" value="Genomic_DNA"/>
</dbReference>
<organism evidence="2 3">
    <name type="scientific">Mammaliicoccus stepanovicii</name>
    <dbReference type="NCBI Taxonomy" id="643214"/>
    <lineage>
        <taxon>Bacteria</taxon>
        <taxon>Bacillati</taxon>
        <taxon>Bacillota</taxon>
        <taxon>Bacilli</taxon>
        <taxon>Bacillales</taxon>
        <taxon>Staphylococcaceae</taxon>
        <taxon>Mammaliicoccus</taxon>
    </lineage>
</organism>
<dbReference type="KEGG" id="sste:SAMEA4384403_1047"/>
<evidence type="ECO:0008006" key="4">
    <source>
        <dbReference type="Google" id="ProtNLM"/>
    </source>
</evidence>
<dbReference type="OrthoDB" id="2417923at2"/>